<gene>
    <name evidence="14" type="ORF">CHLNCDRAFT_37079</name>
</gene>
<keyword evidence="5" id="KW-0637">Prenyltransferase</keyword>
<dbReference type="InterPro" id="IPR002088">
    <property type="entry name" value="Prenyl_trans_a"/>
</dbReference>
<dbReference type="InParanoid" id="E1ZQ82"/>
<dbReference type="GO" id="GO:0005953">
    <property type="term" value="C:CAAX-protein geranylgeranyltransferase complex"/>
    <property type="evidence" value="ECO:0007669"/>
    <property type="project" value="TreeGrafter"/>
</dbReference>
<evidence type="ECO:0000256" key="2">
    <source>
        <dbReference type="ARBA" id="ARBA00006734"/>
    </source>
</evidence>
<dbReference type="GO" id="GO:0005965">
    <property type="term" value="C:protein farnesyltransferase complex"/>
    <property type="evidence" value="ECO:0007669"/>
    <property type="project" value="TreeGrafter"/>
</dbReference>
<protein>
    <recommendedName>
        <fullName evidence="9">Protein farnesyltransferase/geranylgeranyltransferase type-1 subunit alpha</fullName>
        <ecNumber evidence="4">2.5.1.58</ecNumber>
        <ecNumber evidence="3">2.5.1.59</ecNumber>
    </recommendedName>
    <alternativeName>
        <fullName evidence="12">CAAX farnesyltransferase subunit alpha</fullName>
    </alternativeName>
    <alternativeName>
        <fullName evidence="11">FTase-alpha</fullName>
    </alternativeName>
    <alternativeName>
        <fullName evidence="10">Ras proteins prenyltransferase subunit alpha</fullName>
    </alternativeName>
    <alternativeName>
        <fullName evidence="13">Type I protein geranyl-geranyltransferase subunit alpha</fullName>
    </alternativeName>
</protein>
<dbReference type="Proteomes" id="UP000008141">
    <property type="component" value="Unassembled WGS sequence"/>
</dbReference>
<dbReference type="GO" id="GO:0004662">
    <property type="term" value="F:CAAX-protein geranylgeranyltransferase activity"/>
    <property type="evidence" value="ECO:0007669"/>
    <property type="project" value="UniProtKB-EC"/>
</dbReference>
<evidence type="ECO:0000256" key="8">
    <source>
        <dbReference type="ARBA" id="ARBA00022842"/>
    </source>
</evidence>
<dbReference type="PROSITE" id="PS51147">
    <property type="entry name" value="PFTA"/>
    <property type="match status" value="3"/>
</dbReference>
<organism evidence="15">
    <name type="scientific">Chlorella variabilis</name>
    <name type="common">Green alga</name>
    <dbReference type="NCBI Taxonomy" id="554065"/>
    <lineage>
        <taxon>Eukaryota</taxon>
        <taxon>Viridiplantae</taxon>
        <taxon>Chlorophyta</taxon>
        <taxon>core chlorophytes</taxon>
        <taxon>Trebouxiophyceae</taxon>
        <taxon>Chlorellales</taxon>
        <taxon>Chlorellaceae</taxon>
        <taxon>Chlorella clade</taxon>
        <taxon>Chlorella</taxon>
    </lineage>
</organism>
<accession>E1ZQ82</accession>
<evidence type="ECO:0000256" key="3">
    <source>
        <dbReference type="ARBA" id="ARBA00012700"/>
    </source>
</evidence>
<keyword evidence="7" id="KW-0677">Repeat</keyword>
<dbReference type="OrthoDB" id="272289at2759"/>
<keyword evidence="8" id="KW-0460">Magnesium</keyword>
<dbReference type="PANTHER" id="PTHR11129:SF1">
    <property type="entry name" value="PROTEIN FARNESYLTRANSFERASE_GERANYLGERANYLTRANSFERASE TYPE-1 SUBUNIT ALPHA"/>
    <property type="match status" value="1"/>
</dbReference>
<keyword evidence="15" id="KW-1185">Reference proteome</keyword>
<evidence type="ECO:0000313" key="14">
    <source>
        <dbReference type="EMBL" id="EFN51976.1"/>
    </source>
</evidence>
<name>E1ZQ82_CHLVA</name>
<dbReference type="GeneID" id="17351417"/>
<evidence type="ECO:0000256" key="5">
    <source>
        <dbReference type="ARBA" id="ARBA00022602"/>
    </source>
</evidence>
<evidence type="ECO:0000313" key="15">
    <source>
        <dbReference type="Proteomes" id="UP000008141"/>
    </source>
</evidence>
<dbReference type="Gene3D" id="1.25.40.120">
    <property type="entry name" value="Protein prenylyltransferase"/>
    <property type="match status" value="1"/>
</dbReference>
<sequence>MADTSQDFQPIGERREWADVQPRALPRTPQPVVEIGRDELLAELMDYFWAAVARQELSERVLALTGEIIADLNSSNYSVWEWRWRCVQALGGVQARVAEEKALTRSVATANPKNYQLWNHRRRLALALGPGQAEEELAFSAACLEHDAKNYHAWAHRQAVLQHLGEPRLWAAELAYTERLLRQDVRNNSAWNQRIFVLRGAPAAAVGAPREAYDREVAFAAAQLRLVPHNESVWEALR</sequence>
<evidence type="ECO:0000256" key="4">
    <source>
        <dbReference type="ARBA" id="ARBA00012702"/>
    </source>
</evidence>
<dbReference type="Pfam" id="PF01239">
    <property type="entry name" value="PPTA"/>
    <property type="match status" value="3"/>
</dbReference>
<evidence type="ECO:0000256" key="11">
    <source>
        <dbReference type="ARBA" id="ARBA00042436"/>
    </source>
</evidence>
<dbReference type="STRING" id="554065.E1ZQ82"/>
<dbReference type="SUPFAM" id="SSF48439">
    <property type="entry name" value="Protein prenylyltransferase"/>
    <property type="match status" value="1"/>
</dbReference>
<proteinExistence type="inferred from homology"/>
<keyword evidence="6" id="KW-0808">Transferase</keyword>
<comment type="cofactor">
    <cofactor evidence="1">
        <name>Mg(2+)</name>
        <dbReference type="ChEBI" id="CHEBI:18420"/>
    </cofactor>
</comment>
<feature type="non-terminal residue" evidence="14">
    <location>
        <position position="238"/>
    </location>
</feature>
<dbReference type="EMBL" id="GL433859">
    <property type="protein sequence ID" value="EFN51976.1"/>
    <property type="molecule type" value="Genomic_DNA"/>
</dbReference>
<reference evidence="14 15" key="1">
    <citation type="journal article" date="2010" name="Plant Cell">
        <title>The Chlorella variabilis NC64A genome reveals adaptation to photosymbiosis, coevolution with viruses, and cryptic sex.</title>
        <authorList>
            <person name="Blanc G."/>
            <person name="Duncan G."/>
            <person name="Agarkova I."/>
            <person name="Borodovsky M."/>
            <person name="Gurnon J."/>
            <person name="Kuo A."/>
            <person name="Lindquist E."/>
            <person name="Lucas S."/>
            <person name="Pangilinan J."/>
            <person name="Polle J."/>
            <person name="Salamov A."/>
            <person name="Terry A."/>
            <person name="Yamada T."/>
            <person name="Dunigan D.D."/>
            <person name="Grigoriev I.V."/>
            <person name="Claverie J.M."/>
            <person name="Van Etten J.L."/>
        </authorList>
    </citation>
    <scope>NUCLEOTIDE SEQUENCE [LARGE SCALE GENOMIC DNA]</scope>
    <source>
        <strain evidence="14 15">NC64A</strain>
    </source>
</reference>
<comment type="similarity">
    <text evidence="2">Belongs to the protein prenyltransferase subunit alpha family.</text>
</comment>
<evidence type="ECO:0000256" key="7">
    <source>
        <dbReference type="ARBA" id="ARBA00022737"/>
    </source>
</evidence>
<dbReference type="RefSeq" id="XP_005844078.1">
    <property type="nucleotide sequence ID" value="XM_005844016.1"/>
</dbReference>
<dbReference type="GO" id="GO:0004660">
    <property type="term" value="F:protein farnesyltransferase activity"/>
    <property type="evidence" value="ECO:0007669"/>
    <property type="project" value="UniProtKB-EC"/>
</dbReference>
<dbReference type="EC" id="2.5.1.59" evidence="3"/>
<evidence type="ECO:0000256" key="10">
    <source>
        <dbReference type="ARBA" id="ARBA00041392"/>
    </source>
</evidence>
<evidence type="ECO:0000256" key="13">
    <source>
        <dbReference type="ARBA" id="ARBA00043219"/>
    </source>
</evidence>
<dbReference type="PANTHER" id="PTHR11129">
    <property type="entry name" value="PROTEIN FARNESYLTRANSFERASE ALPHA SUBUNIT/RAB GERANYLGERANYL TRANSFERASE ALPHA SUBUNIT"/>
    <property type="match status" value="1"/>
</dbReference>
<evidence type="ECO:0000256" key="9">
    <source>
        <dbReference type="ARBA" id="ARBA00040965"/>
    </source>
</evidence>
<evidence type="ECO:0000256" key="1">
    <source>
        <dbReference type="ARBA" id="ARBA00001946"/>
    </source>
</evidence>
<evidence type="ECO:0000256" key="6">
    <source>
        <dbReference type="ARBA" id="ARBA00022679"/>
    </source>
</evidence>
<dbReference type="KEGG" id="cvr:CHLNCDRAFT_37079"/>
<dbReference type="EC" id="2.5.1.58" evidence="4"/>
<dbReference type="AlphaFoldDB" id="E1ZQ82"/>
<dbReference type="eggNOG" id="KOG0530">
    <property type="taxonomic scope" value="Eukaryota"/>
</dbReference>
<evidence type="ECO:0000256" key="12">
    <source>
        <dbReference type="ARBA" id="ARBA00043086"/>
    </source>
</evidence>